<gene>
    <name evidence="2" type="ORF">Snoj_29230</name>
</gene>
<keyword evidence="3" id="KW-1185">Reference proteome</keyword>
<dbReference type="EMBL" id="BNEC01000005">
    <property type="protein sequence ID" value="GHI69005.1"/>
    <property type="molecule type" value="Genomic_DNA"/>
</dbReference>
<evidence type="ECO:0000313" key="2">
    <source>
        <dbReference type="EMBL" id="GHI69005.1"/>
    </source>
</evidence>
<accession>A0ABQ3SLI7</accession>
<feature type="region of interest" description="Disordered" evidence="1">
    <location>
        <begin position="1"/>
        <end position="68"/>
    </location>
</feature>
<evidence type="ECO:0000256" key="1">
    <source>
        <dbReference type="SAM" id="MobiDB-lite"/>
    </source>
</evidence>
<proteinExistence type="predicted"/>
<name>A0ABQ3SLI7_9ACTN</name>
<comment type="caution">
    <text evidence="2">The sequence shown here is derived from an EMBL/GenBank/DDBJ whole genome shotgun (WGS) entry which is preliminary data.</text>
</comment>
<organism evidence="2 3">
    <name type="scientific">Streptomyces nojiriensis</name>
    <dbReference type="NCBI Taxonomy" id="66374"/>
    <lineage>
        <taxon>Bacteria</taxon>
        <taxon>Bacillati</taxon>
        <taxon>Actinomycetota</taxon>
        <taxon>Actinomycetes</taxon>
        <taxon>Kitasatosporales</taxon>
        <taxon>Streptomycetaceae</taxon>
        <taxon>Streptomyces</taxon>
    </lineage>
</organism>
<protein>
    <submittedName>
        <fullName evidence="2">Uncharacterized protein</fullName>
    </submittedName>
</protein>
<sequence>MTGPSTLGGVLRSASGGAQVRPAPLLAPFFQVPRRDQDLTPTGLRGKPGRRPTAAPDSLMPPSPAPAGQAATYSISCWIDPSQARGIASLPPRNAGHLTARSHIGQPAPGVRIDQAVVAGKGVRQIRGKSLQTADELEL</sequence>
<feature type="region of interest" description="Disordered" evidence="1">
    <location>
        <begin position="88"/>
        <end position="107"/>
    </location>
</feature>
<evidence type="ECO:0000313" key="3">
    <source>
        <dbReference type="Proteomes" id="UP000613974"/>
    </source>
</evidence>
<reference evidence="3" key="1">
    <citation type="submission" date="2023-07" db="EMBL/GenBank/DDBJ databases">
        <title>Whole genome shotgun sequence of Streptomyces nojiriensis NBRC 13794.</title>
        <authorList>
            <person name="Komaki H."/>
            <person name="Tamura T."/>
        </authorList>
    </citation>
    <scope>NUCLEOTIDE SEQUENCE [LARGE SCALE GENOMIC DNA]</scope>
    <source>
        <strain evidence="3">NBRC 13794</strain>
    </source>
</reference>
<dbReference type="Proteomes" id="UP000613974">
    <property type="component" value="Unassembled WGS sequence"/>
</dbReference>